<accession>A0A518CRQ6</accession>
<evidence type="ECO:0000313" key="2">
    <source>
        <dbReference type="Proteomes" id="UP000317178"/>
    </source>
</evidence>
<dbReference type="KEGG" id="plon:Pla110_36630"/>
<protein>
    <recommendedName>
        <fullName evidence="3">Methane oxygenase PmoA</fullName>
    </recommendedName>
</protein>
<dbReference type="Proteomes" id="UP000317178">
    <property type="component" value="Chromosome"/>
</dbReference>
<reference evidence="1 2" key="1">
    <citation type="submission" date="2019-02" db="EMBL/GenBank/DDBJ databases">
        <title>Deep-cultivation of Planctomycetes and their phenomic and genomic characterization uncovers novel biology.</title>
        <authorList>
            <person name="Wiegand S."/>
            <person name="Jogler M."/>
            <person name="Boedeker C."/>
            <person name="Pinto D."/>
            <person name="Vollmers J."/>
            <person name="Rivas-Marin E."/>
            <person name="Kohn T."/>
            <person name="Peeters S.H."/>
            <person name="Heuer A."/>
            <person name="Rast P."/>
            <person name="Oberbeckmann S."/>
            <person name="Bunk B."/>
            <person name="Jeske O."/>
            <person name="Meyerdierks A."/>
            <person name="Storesund J.E."/>
            <person name="Kallscheuer N."/>
            <person name="Luecker S."/>
            <person name="Lage O.M."/>
            <person name="Pohl T."/>
            <person name="Merkel B.J."/>
            <person name="Hornburger P."/>
            <person name="Mueller R.-W."/>
            <person name="Bruemmer F."/>
            <person name="Labrenz M."/>
            <person name="Spormann A.M."/>
            <person name="Op den Camp H."/>
            <person name="Overmann J."/>
            <person name="Amann R."/>
            <person name="Jetten M.S.M."/>
            <person name="Mascher T."/>
            <person name="Medema M.H."/>
            <person name="Devos D.P."/>
            <person name="Kaster A.-K."/>
            <person name="Ovreas L."/>
            <person name="Rohde M."/>
            <person name="Galperin M.Y."/>
            <person name="Jogler C."/>
        </authorList>
    </citation>
    <scope>NUCLEOTIDE SEQUENCE [LARGE SCALE GENOMIC DNA]</scope>
    <source>
        <strain evidence="1 2">Pla110</strain>
    </source>
</reference>
<dbReference type="AlphaFoldDB" id="A0A518CRQ6"/>
<dbReference type="Pfam" id="PF14100">
    <property type="entry name" value="DUF6807"/>
    <property type="match status" value="1"/>
</dbReference>
<dbReference type="OrthoDB" id="242279at2"/>
<dbReference type="RefSeq" id="WP_144997662.1">
    <property type="nucleotide sequence ID" value="NZ_CP036281.1"/>
</dbReference>
<name>A0A518CRQ6_9PLAN</name>
<evidence type="ECO:0000313" key="1">
    <source>
        <dbReference type="EMBL" id="QDU81912.1"/>
    </source>
</evidence>
<gene>
    <name evidence="1" type="ORF">Pla110_36630</name>
</gene>
<evidence type="ECO:0008006" key="3">
    <source>
        <dbReference type="Google" id="ProtNLM"/>
    </source>
</evidence>
<dbReference type="EMBL" id="CP036281">
    <property type="protein sequence ID" value="QDU81912.1"/>
    <property type="molecule type" value="Genomic_DNA"/>
</dbReference>
<keyword evidence="2" id="KW-1185">Reference proteome</keyword>
<organism evidence="1 2">
    <name type="scientific">Polystyrenella longa</name>
    <dbReference type="NCBI Taxonomy" id="2528007"/>
    <lineage>
        <taxon>Bacteria</taxon>
        <taxon>Pseudomonadati</taxon>
        <taxon>Planctomycetota</taxon>
        <taxon>Planctomycetia</taxon>
        <taxon>Planctomycetales</taxon>
        <taxon>Planctomycetaceae</taxon>
        <taxon>Polystyrenella</taxon>
    </lineage>
</organism>
<proteinExistence type="predicted"/>
<sequence length="304" mass="34719">MSYHIPRCRVLPLPDNQVSFEIDRQERLRWHFGSEYPRPFFYPFYGPSRISLTRMGHPGTASHEHHRSIWFAHAKVMGMDFWSENSESFIRQQTWMAYEDRDDEARMAVQIGWFDGHDPAPLIEQEMVVAVRTTAEEETVLEIQATFRPVAESLELEETTFGLLGIRMAAEISEFFGGGQLTNAHGAQGEKAIFGQPANWVDYSGLITQNLHEGITCFYHPDNVRAPVGWHVREDGWMSPSTCGKGALVLKRSEPTTLRYLLWAHAGPVNQEKADGVLEGFAKSTAYVVKPATTRHREFEIHRQ</sequence>
<dbReference type="InterPro" id="IPR029475">
    <property type="entry name" value="DUF6807"/>
</dbReference>